<reference evidence="3" key="1">
    <citation type="submission" date="2016-10" db="EMBL/GenBank/DDBJ databases">
        <authorList>
            <person name="Varghese N."/>
            <person name="Submissions S."/>
        </authorList>
    </citation>
    <scope>NUCLEOTIDE SEQUENCE [LARGE SCALE GENOMIC DNA]</scope>
    <source>
        <strain evidence="3">OV426</strain>
    </source>
</reference>
<evidence type="ECO:0000313" key="2">
    <source>
        <dbReference type="EMBL" id="SFO47641.1"/>
    </source>
</evidence>
<keyword evidence="3" id="KW-1185">Reference proteome</keyword>
<sequence length="87" mass="9705">MTDATTKKTLRTRLPVRSAPYIFALYMAIIMAFLMSLVITLAEFGMGPHYMTNVMNAYQVAMPAAFFCILVVRPVVIRLVGLTVHGH</sequence>
<dbReference type="RefSeq" id="WP_090967001.1">
    <property type="nucleotide sequence ID" value="NZ_FOVG01000006.1"/>
</dbReference>
<keyword evidence="1" id="KW-1133">Transmembrane helix</keyword>
<dbReference type="InterPro" id="IPR021529">
    <property type="entry name" value="DUF2798"/>
</dbReference>
<protein>
    <recommendedName>
        <fullName evidence="4">DUF2798 domain-containing protein</fullName>
    </recommendedName>
</protein>
<feature type="transmembrane region" description="Helical" evidence="1">
    <location>
        <begin position="21"/>
        <end position="42"/>
    </location>
</feature>
<dbReference type="Proteomes" id="UP000198968">
    <property type="component" value="Unassembled WGS sequence"/>
</dbReference>
<dbReference type="AlphaFoldDB" id="A0A1I5HIF7"/>
<evidence type="ECO:0000256" key="1">
    <source>
        <dbReference type="SAM" id="Phobius"/>
    </source>
</evidence>
<organism evidence="2 3">
    <name type="scientific">Candidatus Pantoea varia</name>
    <dbReference type="NCBI Taxonomy" id="1881036"/>
    <lineage>
        <taxon>Bacteria</taxon>
        <taxon>Pseudomonadati</taxon>
        <taxon>Pseudomonadota</taxon>
        <taxon>Gammaproteobacteria</taxon>
        <taxon>Enterobacterales</taxon>
        <taxon>Erwiniaceae</taxon>
        <taxon>Pantoea</taxon>
    </lineage>
</organism>
<accession>A0A1I5HIF7</accession>
<feature type="transmembrane region" description="Helical" evidence="1">
    <location>
        <begin position="62"/>
        <end position="84"/>
    </location>
</feature>
<gene>
    <name evidence="2" type="ORF">SAMN05428971_4165</name>
</gene>
<keyword evidence="1" id="KW-0812">Transmembrane</keyword>
<proteinExistence type="predicted"/>
<dbReference type="EMBL" id="FOVG01000006">
    <property type="protein sequence ID" value="SFO47641.1"/>
    <property type="molecule type" value="Genomic_DNA"/>
</dbReference>
<evidence type="ECO:0000313" key="3">
    <source>
        <dbReference type="Proteomes" id="UP000198968"/>
    </source>
</evidence>
<dbReference type="Pfam" id="PF11391">
    <property type="entry name" value="DUF2798"/>
    <property type="match status" value="1"/>
</dbReference>
<name>A0A1I5HIF7_9GAMM</name>
<keyword evidence="1" id="KW-0472">Membrane</keyword>
<dbReference type="OrthoDB" id="6007993at2"/>
<evidence type="ECO:0008006" key="4">
    <source>
        <dbReference type="Google" id="ProtNLM"/>
    </source>
</evidence>